<keyword evidence="4 5" id="KW-0238">DNA-binding</keyword>
<dbReference type="SUPFAM" id="SSF57716">
    <property type="entry name" value="Glucocorticoid receptor-like (DNA-binding domain)"/>
    <property type="match status" value="1"/>
</dbReference>
<dbReference type="PANTHER" id="PTHR46600:SF2">
    <property type="entry name" value="THAP DOMAIN-CONTAINING PROTEIN 1"/>
    <property type="match status" value="1"/>
</dbReference>
<sequence>MPASVDVQDSAPETNRESDRSTPRLKRAKGELCSAINCRHSRQHNPDLSFFRFPKDPERSKQWLLNSGRLDLLEGPRKRTPKQLYNSRVFCSDHFEDCEFTNPATRSRLKRDMAIPTLFDIPNPSKETNNNRPPPPKRTYDSLQRICLSPKTKQLKLKVAAQKEKSLLQRQETGITKLCSMLGDIGGTVASESALRALGTLLSQVRALQLTPWPDRGPESLRSPCCGLAVFKTI</sequence>
<accession>A0AAV4CJD0</accession>
<evidence type="ECO:0000256" key="1">
    <source>
        <dbReference type="ARBA" id="ARBA00022723"/>
    </source>
</evidence>
<evidence type="ECO:0000256" key="4">
    <source>
        <dbReference type="ARBA" id="ARBA00023125"/>
    </source>
</evidence>
<dbReference type="GO" id="GO:0003700">
    <property type="term" value="F:DNA-binding transcription factor activity"/>
    <property type="evidence" value="ECO:0007669"/>
    <property type="project" value="TreeGrafter"/>
</dbReference>
<evidence type="ECO:0000256" key="6">
    <source>
        <dbReference type="SAM" id="MobiDB-lite"/>
    </source>
</evidence>
<evidence type="ECO:0000259" key="7">
    <source>
        <dbReference type="PROSITE" id="PS50950"/>
    </source>
</evidence>
<dbReference type="PROSITE" id="PS50950">
    <property type="entry name" value="ZF_THAP"/>
    <property type="match status" value="1"/>
</dbReference>
<dbReference type="Pfam" id="PF05485">
    <property type="entry name" value="THAP"/>
    <property type="match status" value="1"/>
</dbReference>
<dbReference type="EMBL" id="BLXT01006498">
    <property type="protein sequence ID" value="GFO31940.1"/>
    <property type="molecule type" value="Genomic_DNA"/>
</dbReference>
<keyword evidence="1" id="KW-0479">Metal-binding</keyword>
<dbReference type="PANTHER" id="PTHR46600">
    <property type="entry name" value="THAP DOMAIN-CONTAINING"/>
    <property type="match status" value="1"/>
</dbReference>
<keyword evidence="3" id="KW-0862">Zinc</keyword>
<organism evidence="8 9">
    <name type="scientific">Plakobranchus ocellatus</name>
    <dbReference type="NCBI Taxonomy" id="259542"/>
    <lineage>
        <taxon>Eukaryota</taxon>
        <taxon>Metazoa</taxon>
        <taxon>Spiralia</taxon>
        <taxon>Lophotrochozoa</taxon>
        <taxon>Mollusca</taxon>
        <taxon>Gastropoda</taxon>
        <taxon>Heterobranchia</taxon>
        <taxon>Euthyneura</taxon>
        <taxon>Panpulmonata</taxon>
        <taxon>Sacoglossa</taxon>
        <taxon>Placobranchoidea</taxon>
        <taxon>Plakobranchidae</taxon>
        <taxon>Plakobranchus</taxon>
    </lineage>
</organism>
<feature type="region of interest" description="Disordered" evidence="6">
    <location>
        <begin position="1"/>
        <end position="28"/>
    </location>
</feature>
<name>A0AAV4CJD0_9GAST</name>
<keyword evidence="2 5" id="KW-0863">Zinc-finger</keyword>
<dbReference type="InterPro" id="IPR006612">
    <property type="entry name" value="THAP_Znf"/>
</dbReference>
<dbReference type="SMART" id="SM00980">
    <property type="entry name" value="THAP"/>
    <property type="match status" value="1"/>
</dbReference>
<feature type="region of interest" description="Disordered" evidence="6">
    <location>
        <begin position="118"/>
        <end position="139"/>
    </location>
</feature>
<protein>
    <submittedName>
        <fullName evidence="8">52 kDa repressor of the inhibitor of the protein kinase</fullName>
    </submittedName>
</protein>
<gene>
    <name evidence="8" type="ORF">PoB_005844500</name>
</gene>
<dbReference type="AlphaFoldDB" id="A0AAV4CJD0"/>
<dbReference type="SMART" id="SM00692">
    <property type="entry name" value="DM3"/>
    <property type="match status" value="1"/>
</dbReference>
<keyword evidence="9" id="KW-1185">Reference proteome</keyword>
<evidence type="ECO:0000256" key="2">
    <source>
        <dbReference type="ARBA" id="ARBA00022771"/>
    </source>
</evidence>
<dbReference type="GO" id="GO:0006357">
    <property type="term" value="P:regulation of transcription by RNA polymerase II"/>
    <property type="evidence" value="ECO:0007669"/>
    <property type="project" value="TreeGrafter"/>
</dbReference>
<dbReference type="GO" id="GO:0008270">
    <property type="term" value="F:zinc ion binding"/>
    <property type="evidence" value="ECO:0007669"/>
    <property type="project" value="UniProtKB-KW"/>
</dbReference>
<dbReference type="InterPro" id="IPR026516">
    <property type="entry name" value="THAP1/10"/>
</dbReference>
<evidence type="ECO:0000256" key="3">
    <source>
        <dbReference type="ARBA" id="ARBA00022833"/>
    </source>
</evidence>
<proteinExistence type="predicted"/>
<evidence type="ECO:0000313" key="8">
    <source>
        <dbReference type="EMBL" id="GFO31940.1"/>
    </source>
</evidence>
<evidence type="ECO:0000256" key="5">
    <source>
        <dbReference type="PROSITE-ProRule" id="PRU00309"/>
    </source>
</evidence>
<evidence type="ECO:0000313" key="9">
    <source>
        <dbReference type="Proteomes" id="UP000735302"/>
    </source>
</evidence>
<reference evidence="8 9" key="1">
    <citation type="journal article" date="2021" name="Elife">
        <title>Chloroplast acquisition without the gene transfer in kleptoplastic sea slugs, Plakobranchus ocellatus.</title>
        <authorList>
            <person name="Maeda T."/>
            <person name="Takahashi S."/>
            <person name="Yoshida T."/>
            <person name="Shimamura S."/>
            <person name="Takaki Y."/>
            <person name="Nagai Y."/>
            <person name="Toyoda A."/>
            <person name="Suzuki Y."/>
            <person name="Arimoto A."/>
            <person name="Ishii H."/>
            <person name="Satoh N."/>
            <person name="Nishiyama T."/>
            <person name="Hasebe M."/>
            <person name="Maruyama T."/>
            <person name="Minagawa J."/>
            <person name="Obokata J."/>
            <person name="Shigenobu S."/>
        </authorList>
    </citation>
    <scope>NUCLEOTIDE SEQUENCE [LARGE SCALE GENOMIC DNA]</scope>
</reference>
<dbReference type="GO" id="GO:0005634">
    <property type="term" value="C:nucleus"/>
    <property type="evidence" value="ECO:0007669"/>
    <property type="project" value="TreeGrafter"/>
</dbReference>
<comment type="caution">
    <text evidence="8">The sequence shown here is derived from an EMBL/GenBank/DDBJ whole genome shotgun (WGS) entry which is preliminary data.</text>
</comment>
<feature type="domain" description="THAP-type" evidence="7">
    <location>
        <begin position="25"/>
        <end position="119"/>
    </location>
</feature>
<dbReference type="GO" id="GO:0000978">
    <property type="term" value="F:RNA polymerase II cis-regulatory region sequence-specific DNA binding"/>
    <property type="evidence" value="ECO:0007669"/>
    <property type="project" value="TreeGrafter"/>
</dbReference>
<dbReference type="Proteomes" id="UP000735302">
    <property type="component" value="Unassembled WGS sequence"/>
</dbReference>